<dbReference type="InterPro" id="IPR002575">
    <property type="entry name" value="Aminoglycoside_PTrfase"/>
</dbReference>
<reference evidence="2" key="2">
    <citation type="submission" date="2023-01" db="EMBL/GenBank/DDBJ databases">
        <title>Draft genome sequence of Sneathiella chinensis strain NBRC 103408.</title>
        <authorList>
            <person name="Sun Q."/>
            <person name="Mori K."/>
        </authorList>
    </citation>
    <scope>NUCLEOTIDE SEQUENCE</scope>
    <source>
        <strain evidence="2">NBRC 103408</strain>
    </source>
</reference>
<feature type="domain" description="Aminoglycoside phosphotransferase" evidence="1">
    <location>
        <begin position="43"/>
        <end position="237"/>
    </location>
</feature>
<sequence>MKDHPDITVLRETLNTISGGKGHWTLSDKLFESRRARIYRADNTATGQAICIKKSKSETSPDRQLVTEYENLKTLWQEQETPDAPQPLVPQPYGLLPEPGILLMEWVELPAARDTLKGTGPTSAVRGQVIRTAAHWLKRFHQITATRRQNFNGTKYIKRLDASVGHKPAIQKDIQTCRLFNRHYQTLSTLVPEVERLLSDYAGRHGDFAPRNLLSNGERTIGIDISTGYVDSVLEDICWFSNELLLRHNPFPVFRKNHLTAPAATFFKHYYQDKFQTDSAPQDEEIWTLFLFIGLYEMLSRWLSVLNRIRKYQMGASNDKIHNILWCYYFLLKVKALAKLYNHHITLQKPK</sequence>
<name>A0ABQ5U0W2_9PROT</name>
<reference evidence="2" key="1">
    <citation type="journal article" date="2014" name="Int. J. Syst. Evol. Microbiol.">
        <title>Complete genome of a new Firmicutes species belonging to the dominant human colonic microbiota ('Ruminococcus bicirculans') reveals two chromosomes and a selective capacity to utilize plant glucans.</title>
        <authorList>
            <consortium name="NISC Comparative Sequencing Program"/>
            <person name="Wegmann U."/>
            <person name="Louis P."/>
            <person name="Goesmann A."/>
            <person name="Henrissat B."/>
            <person name="Duncan S.H."/>
            <person name="Flint H.J."/>
        </authorList>
    </citation>
    <scope>NUCLEOTIDE SEQUENCE</scope>
    <source>
        <strain evidence="2">NBRC 103408</strain>
    </source>
</reference>
<gene>
    <name evidence="2" type="ORF">GCM10007924_09730</name>
</gene>
<dbReference type="SUPFAM" id="SSF56112">
    <property type="entry name" value="Protein kinase-like (PK-like)"/>
    <property type="match status" value="1"/>
</dbReference>
<dbReference type="RefSeq" id="WP_169559724.1">
    <property type="nucleotide sequence ID" value="NZ_BSNF01000001.1"/>
</dbReference>
<evidence type="ECO:0000259" key="1">
    <source>
        <dbReference type="Pfam" id="PF01636"/>
    </source>
</evidence>
<accession>A0ABQ5U0W2</accession>
<comment type="caution">
    <text evidence="2">The sequence shown here is derived from an EMBL/GenBank/DDBJ whole genome shotgun (WGS) entry which is preliminary data.</text>
</comment>
<dbReference type="Pfam" id="PF01636">
    <property type="entry name" value="APH"/>
    <property type="match status" value="1"/>
</dbReference>
<proteinExistence type="predicted"/>
<dbReference type="EMBL" id="BSNF01000001">
    <property type="protein sequence ID" value="GLQ05752.1"/>
    <property type="molecule type" value="Genomic_DNA"/>
</dbReference>
<dbReference type="InterPro" id="IPR011009">
    <property type="entry name" value="Kinase-like_dom_sf"/>
</dbReference>
<dbReference type="Gene3D" id="3.90.1200.10">
    <property type="match status" value="1"/>
</dbReference>
<keyword evidence="3" id="KW-1185">Reference proteome</keyword>
<organism evidence="2 3">
    <name type="scientific">Sneathiella chinensis</name>
    <dbReference type="NCBI Taxonomy" id="349750"/>
    <lineage>
        <taxon>Bacteria</taxon>
        <taxon>Pseudomonadati</taxon>
        <taxon>Pseudomonadota</taxon>
        <taxon>Alphaproteobacteria</taxon>
        <taxon>Sneathiellales</taxon>
        <taxon>Sneathiellaceae</taxon>
        <taxon>Sneathiella</taxon>
    </lineage>
</organism>
<protein>
    <recommendedName>
        <fullName evidence="1">Aminoglycoside phosphotransferase domain-containing protein</fullName>
    </recommendedName>
</protein>
<dbReference type="Proteomes" id="UP001161409">
    <property type="component" value="Unassembled WGS sequence"/>
</dbReference>
<evidence type="ECO:0000313" key="3">
    <source>
        <dbReference type="Proteomes" id="UP001161409"/>
    </source>
</evidence>
<evidence type="ECO:0000313" key="2">
    <source>
        <dbReference type="EMBL" id="GLQ05752.1"/>
    </source>
</evidence>